<organism evidence="1 2">
    <name type="scientific">Dreissena polymorpha</name>
    <name type="common">Zebra mussel</name>
    <name type="synonym">Mytilus polymorpha</name>
    <dbReference type="NCBI Taxonomy" id="45954"/>
    <lineage>
        <taxon>Eukaryota</taxon>
        <taxon>Metazoa</taxon>
        <taxon>Spiralia</taxon>
        <taxon>Lophotrochozoa</taxon>
        <taxon>Mollusca</taxon>
        <taxon>Bivalvia</taxon>
        <taxon>Autobranchia</taxon>
        <taxon>Heteroconchia</taxon>
        <taxon>Euheterodonta</taxon>
        <taxon>Imparidentia</taxon>
        <taxon>Neoheterodontei</taxon>
        <taxon>Myida</taxon>
        <taxon>Dreissenoidea</taxon>
        <taxon>Dreissenidae</taxon>
        <taxon>Dreissena</taxon>
    </lineage>
</organism>
<keyword evidence="2" id="KW-1185">Reference proteome</keyword>
<proteinExistence type="predicted"/>
<reference evidence="1" key="1">
    <citation type="journal article" date="2019" name="bioRxiv">
        <title>The Genome of the Zebra Mussel, Dreissena polymorpha: A Resource for Invasive Species Research.</title>
        <authorList>
            <person name="McCartney M.A."/>
            <person name="Auch B."/>
            <person name="Kono T."/>
            <person name="Mallez S."/>
            <person name="Zhang Y."/>
            <person name="Obille A."/>
            <person name="Becker A."/>
            <person name="Abrahante J.E."/>
            <person name="Garbe J."/>
            <person name="Badalamenti J.P."/>
            <person name="Herman A."/>
            <person name="Mangelson H."/>
            <person name="Liachko I."/>
            <person name="Sullivan S."/>
            <person name="Sone E.D."/>
            <person name="Koren S."/>
            <person name="Silverstein K.A.T."/>
            <person name="Beckman K.B."/>
            <person name="Gohl D.M."/>
        </authorList>
    </citation>
    <scope>NUCLEOTIDE SEQUENCE</scope>
    <source>
        <strain evidence="1">Duluth1</strain>
        <tissue evidence="1">Whole animal</tissue>
    </source>
</reference>
<dbReference type="Proteomes" id="UP000828390">
    <property type="component" value="Unassembled WGS sequence"/>
</dbReference>
<reference evidence="1" key="2">
    <citation type="submission" date="2020-11" db="EMBL/GenBank/DDBJ databases">
        <authorList>
            <person name="McCartney M.A."/>
            <person name="Auch B."/>
            <person name="Kono T."/>
            <person name="Mallez S."/>
            <person name="Becker A."/>
            <person name="Gohl D.M."/>
            <person name="Silverstein K.A.T."/>
            <person name="Koren S."/>
            <person name="Bechman K.B."/>
            <person name="Herman A."/>
            <person name="Abrahante J.E."/>
            <person name="Garbe J."/>
        </authorList>
    </citation>
    <scope>NUCLEOTIDE SEQUENCE</scope>
    <source>
        <strain evidence="1">Duluth1</strain>
        <tissue evidence="1">Whole animal</tissue>
    </source>
</reference>
<protein>
    <submittedName>
        <fullName evidence="1">Uncharacterized protein</fullName>
    </submittedName>
</protein>
<accession>A0A9D3YQ10</accession>
<evidence type="ECO:0000313" key="2">
    <source>
        <dbReference type="Proteomes" id="UP000828390"/>
    </source>
</evidence>
<dbReference type="AlphaFoldDB" id="A0A9D3YQ10"/>
<dbReference type="EMBL" id="JAIWYP010000015">
    <property type="protein sequence ID" value="KAH3702774.1"/>
    <property type="molecule type" value="Genomic_DNA"/>
</dbReference>
<name>A0A9D3YQ10_DREPO</name>
<sequence length="152" mass="17593">MTSLRLNLLSKNGLGLVASEQVVCESKERQLCVEIECNVTVVQEIDLSSTTNTYTNDLFTVEKSPYRQILYSRQDFFIVEKSPYRQTLYSRKDLFIVEKSPDQSLVSRQDLFIVEKSPTPYSRQDLFIVEKSPDPLSRQDLFIVEKSPDPLF</sequence>
<evidence type="ECO:0000313" key="1">
    <source>
        <dbReference type="EMBL" id="KAH3702774.1"/>
    </source>
</evidence>
<comment type="caution">
    <text evidence="1">The sequence shown here is derived from an EMBL/GenBank/DDBJ whole genome shotgun (WGS) entry which is preliminary data.</text>
</comment>
<gene>
    <name evidence="1" type="ORF">DPMN_077801</name>
</gene>